<dbReference type="SUPFAM" id="SSF55729">
    <property type="entry name" value="Acyl-CoA N-acyltransferases (Nat)"/>
    <property type="match status" value="1"/>
</dbReference>
<comment type="caution">
    <text evidence="1">The sequence shown here is derived from an EMBL/GenBank/DDBJ whole genome shotgun (WGS) entry which is preliminary data.</text>
</comment>
<name>A0A7W3IQN5_9ACTN</name>
<proteinExistence type="predicted"/>
<dbReference type="Gene3D" id="3.40.630.30">
    <property type="match status" value="1"/>
</dbReference>
<keyword evidence="1" id="KW-0808">Transferase</keyword>
<evidence type="ECO:0000313" key="2">
    <source>
        <dbReference type="Proteomes" id="UP000523079"/>
    </source>
</evidence>
<sequence length="212" mass="23560">MRAEVEELTVDGHRVVPLGPDTWEAFAGLAERHNGVWGGCWCTWFHLHPDPPERSELGNREFKHRRVLEGRAHAALVLDGPGPDAEAIAWAEYGPVAELANIHHRKQWEAETDLVPDFRITCLFVDRRFRRRGMAAVAVRGALALIARAGGGTVEAYPHDLEPGKRPSSSFLYNATRTMYARLGFDYLRPKGKGNCVMRTVVPAASAAQSPR</sequence>
<dbReference type="InterPro" id="IPR016181">
    <property type="entry name" value="Acyl_CoA_acyltransferase"/>
</dbReference>
<dbReference type="EMBL" id="JACGWT010000002">
    <property type="protein sequence ID" value="MBA8793457.1"/>
    <property type="molecule type" value="Genomic_DNA"/>
</dbReference>
<gene>
    <name evidence="1" type="ORF">FHX74_001062</name>
</gene>
<organism evidence="1 2">
    <name type="scientific">Microlunatus kandeliicorticis</name>
    <dbReference type="NCBI Taxonomy" id="1759536"/>
    <lineage>
        <taxon>Bacteria</taxon>
        <taxon>Bacillati</taxon>
        <taxon>Actinomycetota</taxon>
        <taxon>Actinomycetes</taxon>
        <taxon>Propionibacteriales</taxon>
        <taxon>Propionibacteriaceae</taxon>
        <taxon>Microlunatus</taxon>
    </lineage>
</organism>
<reference evidence="1 2" key="1">
    <citation type="submission" date="2020-07" db="EMBL/GenBank/DDBJ databases">
        <title>Sequencing the genomes of 1000 actinobacteria strains.</title>
        <authorList>
            <person name="Klenk H.-P."/>
        </authorList>
    </citation>
    <scope>NUCLEOTIDE SEQUENCE [LARGE SCALE GENOMIC DNA]</scope>
    <source>
        <strain evidence="1 2">DSM 100723</strain>
    </source>
</reference>
<evidence type="ECO:0000313" key="1">
    <source>
        <dbReference type="EMBL" id="MBA8793457.1"/>
    </source>
</evidence>
<protein>
    <submittedName>
        <fullName evidence="1">GNAT superfamily N-acetyltransferase</fullName>
    </submittedName>
</protein>
<dbReference type="RefSeq" id="WP_328823647.1">
    <property type="nucleotide sequence ID" value="NZ_JACGWT010000002.1"/>
</dbReference>
<dbReference type="AlphaFoldDB" id="A0A7W3IQN5"/>
<keyword evidence="2" id="KW-1185">Reference proteome</keyword>
<dbReference type="Proteomes" id="UP000523079">
    <property type="component" value="Unassembled WGS sequence"/>
</dbReference>
<accession>A0A7W3IQN5</accession>
<dbReference type="GO" id="GO:0016740">
    <property type="term" value="F:transferase activity"/>
    <property type="evidence" value="ECO:0007669"/>
    <property type="project" value="UniProtKB-KW"/>
</dbReference>